<accession>A0A482MG31</accession>
<organism evidence="1 2">
    <name type="scientific">Serratia phage MTx</name>
    <dbReference type="NCBI Taxonomy" id="2557553"/>
    <lineage>
        <taxon>Viruses</taxon>
        <taxon>Duplodnaviria</taxon>
        <taxon>Heunggongvirae</taxon>
        <taxon>Uroviricota</taxon>
        <taxon>Caudoviricetes</taxon>
        <taxon>Lindbergviridae</taxon>
        <taxon>Myosmarvirus</taxon>
        <taxon>Myosmarvirus MTx</taxon>
    </lineage>
</organism>
<evidence type="ECO:0000313" key="1">
    <source>
        <dbReference type="EMBL" id="QBQ72381.1"/>
    </source>
</evidence>
<dbReference type="InterPro" id="IPR003669">
    <property type="entry name" value="Thymidylate_synthase_ThyX"/>
</dbReference>
<dbReference type="GO" id="GO:0050660">
    <property type="term" value="F:flavin adenine dinucleotide binding"/>
    <property type="evidence" value="ECO:0007669"/>
    <property type="project" value="InterPro"/>
</dbReference>
<dbReference type="PANTHER" id="PTHR34934">
    <property type="entry name" value="FLAVIN-DEPENDENT THYMIDYLATE SYNTHASE"/>
    <property type="match status" value="1"/>
</dbReference>
<name>A0A482MG31_9CAUD</name>
<dbReference type="EMBL" id="MK618717">
    <property type="protein sequence ID" value="QBQ72381.1"/>
    <property type="molecule type" value="Genomic_DNA"/>
</dbReference>
<dbReference type="SUPFAM" id="SSF69796">
    <property type="entry name" value="Thymidylate synthase-complementing protein Thy1"/>
    <property type="match status" value="1"/>
</dbReference>
<dbReference type="GO" id="GO:0004799">
    <property type="term" value="F:thymidylate synthase activity"/>
    <property type="evidence" value="ECO:0007669"/>
    <property type="project" value="TreeGrafter"/>
</dbReference>
<dbReference type="Gene3D" id="3.30.1360.170">
    <property type="match status" value="1"/>
</dbReference>
<dbReference type="PANTHER" id="PTHR34934:SF1">
    <property type="entry name" value="FLAVIN-DEPENDENT THYMIDYLATE SYNTHASE"/>
    <property type="match status" value="1"/>
</dbReference>
<keyword evidence="2" id="KW-1185">Reference proteome</keyword>
<gene>
    <name evidence="1" type="ORF">CPT_MTx_075</name>
</gene>
<dbReference type="GO" id="GO:0050797">
    <property type="term" value="F:thymidylate synthase (FAD) activity"/>
    <property type="evidence" value="ECO:0007669"/>
    <property type="project" value="InterPro"/>
</dbReference>
<dbReference type="Proteomes" id="UP000309130">
    <property type="component" value="Segment"/>
</dbReference>
<reference evidence="2" key="1">
    <citation type="submission" date="2019-03" db="EMBL/GenBank/DDBJ databases">
        <title>Complete Genome Sequence of Serratia marcescens Myophage MTx.</title>
        <authorList>
            <person name="Graham K."/>
            <person name="Freeman M."/>
            <person name="Newkirk H."/>
            <person name="Liu M."/>
            <person name="Ramsey J."/>
            <person name="Cahill J."/>
        </authorList>
    </citation>
    <scope>NUCLEOTIDE SEQUENCE [LARGE SCALE GENOMIC DNA]</scope>
</reference>
<dbReference type="PROSITE" id="PS51331">
    <property type="entry name" value="THYX"/>
    <property type="match status" value="1"/>
</dbReference>
<dbReference type="Pfam" id="PF02511">
    <property type="entry name" value="Thy1"/>
    <property type="match status" value="1"/>
</dbReference>
<proteinExistence type="predicted"/>
<dbReference type="GO" id="GO:0070402">
    <property type="term" value="F:NADPH binding"/>
    <property type="evidence" value="ECO:0007669"/>
    <property type="project" value="TreeGrafter"/>
</dbReference>
<sequence length="257" mass="29431">MQVKLIRYTQDALDLLLETKNTRMKGKPVEEMTDAEKQEHWLYMLDTIKSPFDFVDYIFDITEVSKNMTHQMVRTRTGAYQERTSRAQESSAFDAIIPMAFDASKGGKIELDHLWYDSVATIDALYQELRAAGAEIQDARSILPSNMQTHITAKFNLRTLSEMAKNRLCTRTQGEYQHVFRAMVAAVLEVHPWANPLLQPSCIGVGKCAFPRHGKAHCPWYRPWMDTTKEQEELRIQFWSANPITNNPVAKDGTSKG</sequence>
<dbReference type="GO" id="GO:0006231">
    <property type="term" value="P:dTMP biosynthetic process"/>
    <property type="evidence" value="ECO:0007669"/>
    <property type="project" value="InterPro"/>
</dbReference>
<protein>
    <submittedName>
        <fullName evidence="1">Thymidylate synthase</fullName>
    </submittedName>
</protein>
<dbReference type="InterPro" id="IPR036098">
    <property type="entry name" value="Thymidylate_synthase_ThyX_sf"/>
</dbReference>
<evidence type="ECO:0000313" key="2">
    <source>
        <dbReference type="Proteomes" id="UP000309130"/>
    </source>
</evidence>
<dbReference type="CDD" id="cd20175">
    <property type="entry name" value="ThyX"/>
    <property type="match status" value="1"/>
</dbReference>